<dbReference type="SMART" id="SM00490">
    <property type="entry name" value="HELICc"/>
    <property type="match status" value="1"/>
</dbReference>
<dbReference type="VEuPathDB" id="TrichDB:TRFO_02063"/>
<gene>
    <name evidence="9" type="primary">DBP5</name>
    <name evidence="9" type="ORF">TRFO_02063</name>
</gene>
<keyword evidence="4 9" id="KW-0347">Helicase</keyword>
<dbReference type="EC" id="3.6.4.13" evidence="1"/>
<keyword evidence="3" id="KW-0378">Hydrolase</keyword>
<dbReference type="AlphaFoldDB" id="A0A1J4JIB2"/>
<evidence type="ECO:0000256" key="3">
    <source>
        <dbReference type="ARBA" id="ARBA00022801"/>
    </source>
</evidence>
<dbReference type="InterPro" id="IPR027417">
    <property type="entry name" value="P-loop_NTPase"/>
</dbReference>
<dbReference type="Pfam" id="PF00270">
    <property type="entry name" value="DEAD"/>
    <property type="match status" value="1"/>
</dbReference>
<dbReference type="OrthoDB" id="10265785at2759"/>
<feature type="compositionally biased region" description="Basic residues" evidence="6">
    <location>
        <begin position="16"/>
        <end position="29"/>
    </location>
</feature>
<evidence type="ECO:0000256" key="4">
    <source>
        <dbReference type="ARBA" id="ARBA00022806"/>
    </source>
</evidence>
<dbReference type="RefSeq" id="XP_068350069.1">
    <property type="nucleotide sequence ID" value="XM_068490468.1"/>
</dbReference>
<dbReference type="GO" id="GO:0005524">
    <property type="term" value="F:ATP binding"/>
    <property type="evidence" value="ECO:0007669"/>
    <property type="project" value="UniProtKB-KW"/>
</dbReference>
<dbReference type="PROSITE" id="PS51194">
    <property type="entry name" value="HELICASE_CTER"/>
    <property type="match status" value="1"/>
</dbReference>
<dbReference type="InterPro" id="IPR014001">
    <property type="entry name" value="Helicase_ATP-bd"/>
</dbReference>
<protein>
    <recommendedName>
        <fullName evidence="1">RNA helicase</fullName>
        <ecNumber evidence="1">3.6.4.13</ecNumber>
    </recommendedName>
</protein>
<keyword evidence="5" id="KW-0067">ATP-binding</keyword>
<evidence type="ECO:0000256" key="1">
    <source>
        <dbReference type="ARBA" id="ARBA00012552"/>
    </source>
</evidence>
<accession>A0A1J4JIB2</accession>
<dbReference type="GO" id="GO:0016787">
    <property type="term" value="F:hydrolase activity"/>
    <property type="evidence" value="ECO:0007669"/>
    <property type="project" value="UniProtKB-KW"/>
</dbReference>
<dbReference type="Pfam" id="PF00271">
    <property type="entry name" value="Helicase_C"/>
    <property type="match status" value="1"/>
</dbReference>
<evidence type="ECO:0000259" key="7">
    <source>
        <dbReference type="PROSITE" id="PS51192"/>
    </source>
</evidence>
<feature type="domain" description="Helicase ATP-binding" evidence="7">
    <location>
        <begin position="121"/>
        <end position="292"/>
    </location>
</feature>
<evidence type="ECO:0000256" key="5">
    <source>
        <dbReference type="ARBA" id="ARBA00022840"/>
    </source>
</evidence>
<organism evidence="9 10">
    <name type="scientific">Tritrichomonas foetus</name>
    <dbReference type="NCBI Taxonomy" id="1144522"/>
    <lineage>
        <taxon>Eukaryota</taxon>
        <taxon>Metamonada</taxon>
        <taxon>Parabasalia</taxon>
        <taxon>Tritrichomonadida</taxon>
        <taxon>Tritrichomonadidae</taxon>
        <taxon>Tritrichomonas</taxon>
    </lineage>
</organism>
<evidence type="ECO:0000256" key="6">
    <source>
        <dbReference type="SAM" id="MobiDB-lite"/>
    </source>
</evidence>
<dbReference type="GO" id="GO:0003724">
    <property type="term" value="F:RNA helicase activity"/>
    <property type="evidence" value="ECO:0007669"/>
    <property type="project" value="UniProtKB-EC"/>
</dbReference>
<dbReference type="Gene3D" id="3.40.50.300">
    <property type="entry name" value="P-loop containing nucleotide triphosphate hydrolases"/>
    <property type="match status" value="2"/>
</dbReference>
<comment type="caution">
    <text evidence="9">The sequence shown here is derived from an EMBL/GenBank/DDBJ whole genome shotgun (WGS) entry which is preliminary data.</text>
</comment>
<sequence>MSQQNQSEQPQYQQGHQHHRGGHGGHRGGPRGGSRGFYRGRGGHRGDPTVELSIADQEKLNALFGEESDYEQRLEVIRQDKESPLYPAIPFDEMIDHNAILQAIDDAEYYQPSRIQTQAIPILNREKLDLIAQAQSGSGKTVAFVSSMLLHINPEIKKPQAICISNTRELVNSNFDEFEKLNKYTKYAGGKTLDNQEGEAKEVTPDTQLIFGTAGKISKMIKEKKIDVSNVCLFIADEADAILGQQSTQRGACLSLIQKELPKNCQVGFFSATFPNGVIDTIKKIRPNIVTIRIKRSEQFVKTVKHWYTVAQDKAQADQVLIDVIKNAAKGLPTYVFVGKKKDVEPISQLIAAQGITCRAFSSDLQPEERDKTLRAFKAQEFLVLCATDVLARGIDVPNTYLVVNYRIPMRLDRHFNKWLPDCDTYYHRAGRAGRFGRMGLCFSILMHPREENDLKIFCSSNRLNIPLTKVAPADIAASIPREKQEGTEEGEAK</sequence>
<reference evidence="9" key="1">
    <citation type="submission" date="2016-10" db="EMBL/GenBank/DDBJ databases">
        <authorList>
            <person name="Benchimol M."/>
            <person name="Almeida L.G."/>
            <person name="Vasconcelos A.T."/>
            <person name="Perreira-Neves A."/>
            <person name="Rosa I.A."/>
            <person name="Tasca T."/>
            <person name="Bogo M.R."/>
            <person name="de Souza W."/>
        </authorList>
    </citation>
    <scope>NUCLEOTIDE SEQUENCE [LARGE SCALE GENOMIC DNA]</scope>
    <source>
        <strain evidence="9">K</strain>
    </source>
</reference>
<dbReference type="SUPFAM" id="SSF52540">
    <property type="entry name" value="P-loop containing nucleoside triphosphate hydrolases"/>
    <property type="match status" value="1"/>
</dbReference>
<evidence type="ECO:0000313" key="10">
    <source>
        <dbReference type="Proteomes" id="UP000179807"/>
    </source>
</evidence>
<feature type="domain" description="Helicase C-terminal" evidence="8">
    <location>
        <begin position="316"/>
        <end position="488"/>
    </location>
</feature>
<dbReference type="GO" id="GO:0003676">
    <property type="term" value="F:nucleic acid binding"/>
    <property type="evidence" value="ECO:0007669"/>
    <property type="project" value="InterPro"/>
</dbReference>
<feature type="compositionally biased region" description="Low complexity" evidence="6">
    <location>
        <begin position="1"/>
        <end position="15"/>
    </location>
</feature>
<name>A0A1J4JIB2_9EUKA</name>
<dbReference type="CDD" id="cd18787">
    <property type="entry name" value="SF2_C_DEAD"/>
    <property type="match status" value="1"/>
</dbReference>
<dbReference type="PROSITE" id="PS51192">
    <property type="entry name" value="HELICASE_ATP_BIND_1"/>
    <property type="match status" value="1"/>
</dbReference>
<feature type="region of interest" description="Disordered" evidence="6">
    <location>
        <begin position="1"/>
        <end position="49"/>
    </location>
</feature>
<evidence type="ECO:0000256" key="2">
    <source>
        <dbReference type="ARBA" id="ARBA00022741"/>
    </source>
</evidence>
<keyword evidence="10" id="KW-1185">Reference proteome</keyword>
<dbReference type="InterPro" id="IPR011545">
    <property type="entry name" value="DEAD/DEAH_box_helicase_dom"/>
</dbReference>
<dbReference type="EMBL" id="MLAK01001148">
    <property type="protein sequence ID" value="OHS96932.1"/>
    <property type="molecule type" value="Genomic_DNA"/>
</dbReference>
<keyword evidence="2" id="KW-0547">Nucleotide-binding</keyword>
<proteinExistence type="predicted"/>
<dbReference type="InterPro" id="IPR001650">
    <property type="entry name" value="Helicase_C-like"/>
</dbReference>
<dbReference type="Proteomes" id="UP000179807">
    <property type="component" value="Unassembled WGS sequence"/>
</dbReference>
<dbReference type="SMART" id="SM00487">
    <property type="entry name" value="DEXDc"/>
    <property type="match status" value="1"/>
</dbReference>
<dbReference type="GeneID" id="94825172"/>
<dbReference type="PANTHER" id="PTHR47958">
    <property type="entry name" value="ATP-DEPENDENT RNA HELICASE DBP3"/>
    <property type="match status" value="1"/>
</dbReference>
<evidence type="ECO:0000313" key="9">
    <source>
        <dbReference type="EMBL" id="OHS96932.1"/>
    </source>
</evidence>
<evidence type="ECO:0000259" key="8">
    <source>
        <dbReference type="PROSITE" id="PS51194"/>
    </source>
</evidence>